<gene>
    <name evidence="1" type="ORF">I79_015174</name>
</gene>
<name>G3HW26_CRIGR</name>
<dbReference type="InParanoid" id="G3HW26"/>
<sequence length="56" mass="6296">MRKKRSIFFHPSRLPIGRHHGTPKLSNLNRKLGPQFGSSCQEIFSVQSGDSSCPRS</sequence>
<dbReference type="Proteomes" id="UP000001075">
    <property type="component" value="Unassembled WGS sequence"/>
</dbReference>
<protein>
    <submittedName>
        <fullName evidence="1">Uncharacterized protein</fullName>
    </submittedName>
</protein>
<organism evidence="1 2">
    <name type="scientific">Cricetulus griseus</name>
    <name type="common">Chinese hamster</name>
    <name type="synonym">Cricetulus barabensis griseus</name>
    <dbReference type="NCBI Taxonomy" id="10029"/>
    <lineage>
        <taxon>Eukaryota</taxon>
        <taxon>Metazoa</taxon>
        <taxon>Chordata</taxon>
        <taxon>Craniata</taxon>
        <taxon>Vertebrata</taxon>
        <taxon>Euteleostomi</taxon>
        <taxon>Mammalia</taxon>
        <taxon>Eutheria</taxon>
        <taxon>Euarchontoglires</taxon>
        <taxon>Glires</taxon>
        <taxon>Rodentia</taxon>
        <taxon>Myomorpha</taxon>
        <taxon>Muroidea</taxon>
        <taxon>Cricetidae</taxon>
        <taxon>Cricetinae</taxon>
        <taxon>Cricetulus</taxon>
    </lineage>
</organism>
<accession>G3HW26</accession>
<dbReference type="AlphaFoldDB" id="G3HW26"/>
<reference evidence="2" key="1">
    <citation type="journal article" date="2011" name="Nat. Biotechnol.">
        <title>The genomic sequence of the Chinese hamster ovary (CHO)-K1 cell line.</title>
        <authorList>
            <person name="Xu X."/>
            <person name="Nagarajan H."/>
            <person name="Lewis N.E."/>
            <person name="Pan S."/>
            <person name="Cai Z."/>
            <person name="Liu X."/>
            <person name="Chen W."/>
            <person name="Xie M."/>
            <person name="Wang W."/>
            <person name="Hammond S."/>
            <person name="Andersen M.R."/>
            <person name="Neff N."/>
            <person name="Passarelli B."/>
            <person name="Koh W."/>
            <person name="Fan H.C."/>
            <person name="Wang J."/>
            <person name="Gui Y."/>
            <person name="Lee K.H."/>
            <person name="Betenbaugh M.J."/>
            <person name="Quake S.R."/>
            <person name="Famili I."/>
            <person name="Palsson B.O."/>
            <person name="Wang J."/>
        </authorList>
    </citation>
    <scope>NUCLEOTIDE SEQUENCE [LARGE SCALE GENOMIC DNA]</scope>
    <source>
        <strain evidence="2">CHO K1 cell line</strain>
    </source>
</reference>
<evidence type="ECO:0000313" key="2">
    <source>
        <dbReference type="Proteomes" id="UP000001075"/>
    </source>
</evidence>
<evidence type="ECO:0000313" key="1">
    <source>
        <dbReference type="EMBL" id="EGW02257.1"/>
    </source>
</evidence>
<dbReference type="EMBL" id="JH000814">
    <property type="protein sequence ID" value="EGW02257.1"/>
    <property type="molecule type" value="Genomic_DNA"/>
</dbReference>
<proteinExistence type="predicted"/>